<accession>A0A3N2PYG6</accession>
<feature type="region of interest" description="Disordered" evidence="1">
    <location>
        <begin position="97"/>
        <end position="133"/>
    </location>
</feature>
<evidence type="ECO:0000256" key="1">
    <source>
        <dbReference type="SAM" id="MobiDB-lite"/>
    </source>
</evidence>
<feature type="compositionally biased region" description="Basic and acidic residues" evidence="1">
    <location>
        <begin position="51"/>
        <end position="61"/>
    </location>
</feature>
<organism evidence="2 3">
    <name type="scientific">Sodiomyces alkalinus (strain CBS 110278 / VKM F-3762 / F11)</name>
    <name type="common">Alkaliphilic filamentous fungus</name>
    <dbReference type="NCBI Taxonomy" id="1314773"/>
    <lineage>
        <taxon>Eukaryota</taxon>
        <taxon>Fungi</taxon>
        <taxon>Dikarya</taxon>
        <taxon>Ascomycota</taxon>
        <taxon>Pezizomycotina</taxon>
        <taxon>Sordariomycetes</taxon>
        <taxon>Hypocreomycetidae</taxon>
        <taxon>Glomerellales</taxon>
        <taxon>Plectosphaerellaceae</taxon>
        <taxon>Sodiomyces</taxon>
    </lineage>
</organism>
<sequence>MSLSDKLGSVLRERPSIFRSFLLGMLWQKAVPQYIDNHQNIQGQQGLDPDIGLRDPNKDAEDPSTPYEIWLPPLHRPHEDTYASRRAQERNDAIIPLPSASWSASPSTCHLPLSPAACPRPDAPFPGKSNPEM</sequence>
<name>A0A3N2PYG6_SODAK</name>
<keyword evidence="3" id="KW-1185">Reference proteome</keyword>
<dbReference type="RefSeq" id="XP_028467385.1">
    <property type="nucleotide sequence ID" value="XM_028614058.1"/>
</dbReference>
<feature type="region of interest" description="Disordered" evidence="1">
    <location>
        <begin position="40"/>
        <end position="73"/>
    </location>
</feature>
<gene>
    <name evidence="2" type="ORF">SODALDRAFT_357984</name>
</gene>
<dbReference type="EMBL" id="ML119053">
    <property type="protein sequence ID" value="ROT39579.1"/>
    <property type="molecule type" value="Genomic_DNA"/>
</dbReference>
<proteinExistence type="predicted"/>
<dbReference type="AlphaFoldDB" id="A0A3N2PYG6"/>
<evidence type="ECO:0000313" key="3">
    <source>
        <dbReference type="Proteomes" id="UP000272025"/>
    </source>
</evidence>
<reference evidence="2 3" key="1">
    <citation type="journal article" date="2018" name="Mol. Ecol.">
        <title>The obligate alkalophilic soda-lake fungus Sodiomyces alkalinus has shifted to a protein diet.</title>
        <authorList>
            <person name="Grum-Grzhimaylo A.A."/>
            <person name="Falkoski D.L."/>
            <person name="van den Heuvel J."/>
            <person name="Valero-Jimenez C.A."/>
            <person name="Min B."/>
            <person name="Choi I.G."/>
            <person name="Lipzen A."/>
            <person name="Daum C.G."/>
            <person name="Aanen D.K."/>
            <person name="Tsang A."/>
            <person name="Henrissat B."/>
            <person name="Bilanenko E.N."/>
            <person name="de Vries R.P."/>
            <person name="van Kan J.A.L."/>
            <person name="Grigoriev I.V."/>
            <person name="Debets A.J.M."/>
        </authorList>
    </citation>
    <scope>NUCLEOTIDE SEQUENCE [LARGE SCALE GENOMIC DNA]</scope>
    <source>
        <strain evidence="2 3">F11</strain>
    </source>
</reference>
<dbReference type="Proteomes" id="UP000272025">
    <property type="component" value="Unassembled WGS sequence"/>
</dbReference>
<feature type="compositionally biased region" description="Low complexity" evidence="1">
    <location>
        <begin position="97"/>
        <end position="107"/>
    </location>
</feature>
<protein>
    <submittedName>
        <fullName evidence="2">Uncharacterized protein</fullName>
    </submittedName>
</protein>
<dbReference type="GeneID" id="39582536"/>
<evidence type="ECO:0000313" key="2">
    <source>
        <dbReference type="EMBL" id="ROT39579.1"/>
    </source>
</evidence>